<feature type="transmembrane region" description="Helical" evidence="2">
    <location>
        <begin position="697"/>
        <end position="717"/>
    </location>
</feature>
<keyword evidence="2" id="KW-0812">Transmembrane</keyword>
<evidence type="ECO:0000256" key="2">
    <source>
        <dbReference type="SAM" id="Phobius"/>
    </source>
</evidence>
<evidence type="ECO:0000313" key="3">
    <source>
        <dbReference type="EMBL" id="KAF5385543.1"/>
    </source>
</evidence>
<evidence type="ECO:0000313" key="4">
    <source>
        <dbReference type="Proteomes" id="UP000518752"/>
    </source>
</evidence>
<comment type="caution">
    <text evidence="3">The sequence shown here is derived from an EMBL/GenBank/DDBJ whole genome shotgun (WGS) entry which is preliminary data.</text>
</comment>
<dbReference type="OrthoDB" id="3158487at2759"/>
<feature type="transmembrane region" description="Helical" evidence="2">
    <location>
        <begin position="352"/>
        <end position="374"/>
    </location>
</feature>
<accession>A0A8H5HLH1</accession>
<dbReference type="EMBL" id="JAACJN010000039">
    <property type="protein sequence ID" value="KAF5385543.1"/>
    <property type="molecule type" value="Genomic_DNA"/>
</dbReference>
<proteinExistence type="predicted"/>
<keyword evidence="4" id="KW-1185">Reference proteome</keyword>
<sequence length="785" mass="84403">MSNYNVPPLLPGNSYNAPGMRGEPLTPCSCSWAAYNLFSACTACQGLDSSILTSLTIKLEPRWATYNANCGQLLSNAIYYPSGFIALANTSIPFYAAIDPLIWQNGIFNINQAKNVSLQGHADVYTGNTPQAVTTSASTTFSPIESNTSASTTFSPKSKSNAEAIGGGVVGGIVVLLIGARVVWWIVHSSNPHASIRLGQNTTGKSQEIYAVANNDSGDLPARTRAGNLPHQPVCDGKTFLHSSKLLGGYMEVLSLFLLAVLMACVNHGVFVHFDGQELGSHTSQFWITALKNTFPAAVALLLSIGLKICLSQVALYHIKLNSYPLDLIDLISSAPSMLNTVSILFKSSMHASIVAFAFLTAITQAVALTSLFVPGTLTVIPSPSRTQGLEVLTVDFDYVNFWQAVIIASGTQPENDDQILSSSQKWQQLILRAMSSNTAPGWDAPAGCGSICSYTFEYAAPALKCNQLTKDDIWPSGVNISNSHLAFGPESFTFYNSTMIFPGNSPSSTSVGIEIIYLENFDSITMGSLVSIDPQEWTPMGTRCEIQNATYNAITTFSNNTQISSTQIKEWNGAPVTGSALTSRSMAYQSVFDSFSSLLIGHAFYEPGKAILNSTNTQVIASTTLFNLTGYFTGDGYFFNFSLSSTLRGNLSAGIENLFGNVTLAFVNEQLPLATTFAEASVTPNSTEYQYSGRKLGLIYGIVFGSSLMVIAYGLFCLRKNGIVAVFDLQHIVKMSAASTRLHELAGQPEFGSTLVRGVFSSESGGKRRRVIVKLEVEEVTEQT</sequence>
<organism evidence="3 4">
    <name type="scientific">Collybiopsis confluens</name>
    <dbReference type="NCBI Taxonomy" id="2823264"/>
    <lineage>
        <taxon>Eukaryota</taxon>
        <taxon>Fungi</taxon>
        <taxon>Dikarya</taxon>
        <taxon>Basidiomycota</taxon>
        <taxon>Agaricomycotina</taxon>
        <taxon>Agaricomycetes</taxon>
        <taxon>Agaricomycetidae</taxon>
        <taxon>Agaricales</taxon>
        <taxon>Marasmiineae</taxon>
        <taxon>Omphalotaceae</taxon>
        <taxon>Collybiopsis</taxon>
    </lineage>
</organism>
<feature type="transmembrane region" description="Helical" evidence="2">
    <location>
        <begin position="164"/>
        <end position="187"/>
    </location>
</feature>
<protein>
    <submittedName>
        <fullName evidence="3">Uncharacterized protein</fullName>
    </submittedName>
</protein>
<keyword evidence="2" id="KW-0472">Membrane</keyword>
<feature type="region of interest" description="Disordered" evidence="1">
    <location>
        <begin position="139"/>
        <end position="160"/>
    </location>
</feature>
<reference evidence="3 4" key="1">
    <citation type="journal article" date="2020" name="ISME J.">
        <title>Uncovering the hidden diversity of litter-decomposition mechanisms in mushroom-forming fungi.</title>
        <authorList>
            <person name="Floudas D."/>
            <person name="Bentzer J."/>
            <person name="Ahren D."/>
            <person name="Johansson T."/>
            <person name="Persson P."/>
            <person name="Tunlid A."/>
        </authorList>
    </citation>
    <scope>NUCLEOTIDE SEQUENCE [LARGE SCALE GENOMIC DNA]</scope>
    <source>
        <strain evidence="3 4">CBS 406.79</strain>
    </source>
</reference>
<feature type="transmembrane region" description="Helical" evidence="2">
    <location>
        <begin position="253"/>
        <end position="274"/>
    </location>
</feature>
<dbReference type="Proteomes" id="UP000518752">
    <property type="component" value="Unassembled WGS sequence"/>
</dbReference>
<gene>
    <name evidence="3" type="ORF">D9757_006768</name>
</gene>
<name>A0A8H5HLH1_9AGAR</name>
<keyword evidence="2" id="KW-1133">Transmembrane helix</keyword>
<dbReference type="AlphaFoldDB" id="A0A8H5HLH1"/>
<evidence type="ECO:0000256" key="1">
    <source>
        <dbReference type="SAM" id="MobiDB-lite"/>
    </source>
</evidence>
<feature type="transmembrane region" description="Helical" evidence="2">
    <location>
        <begin position="294"/>
        <end position="316"/>
    </location>
</feature>